<reference evidence="20" key="1">
    <citation type="submission" date="2021-05" db="EMBL/GenBank/DDBJ databases">
        <authorList>
            <person name="Tigano A."/>
        </authorList>
    </citation>
    <scope>NUCLEOTIDE SEQUENCE</scope>
</reference>
<feature type="domain" description="C2" evidence="19">
    <location>
        <begin position="481"/>
        <end position="613"/>
    </location>
</feature>
<evidence type="ECO:0000256" key="6">
    <source>
        <dbReference type="ARBA" id="ARBA00022475"/>
    </source>
</evidence>
<keyword evidence="8" id="KW-0597">Phosphoprotein</keyword>
<protein>
    <recommendedName>
        <fullName evidence="17">Copine-3</fullName>
    </recommendedName>
    <alternativeName>
        <fullName evidence="18">Copine III</fullName>
    </alternativeName>
</protein>
<dbReference type="EMBL" id="CAJRST010006668">
    <property type="protein sequence ID" value="CAG5895601.1"/>
    <property type="molecule type" value="Genomic_DNA"/>
</dbReference>
<dbReference type="FunFam" id="2.60.40.150:FF:000099">
    <property type="entry name" value="Copine 3"/>
    <property type="match status" value="3"/>
</dbReference>
<evidence type="ECO:0000256" key="3">
    <source>
        <dbReference type="ARBA" id="ARBA00004246"/>
    </source>
</evidence>
<keyword evidence="14" id="KW-0539">Nucleus</keyword>
<dbReference type="CDD" id="cd04048">
    <property type="entry name" value="C2A_Copine"/>
    <property type="match status" value="3"/>
</dbReference>
<feature type="domain" description="C2" evidence="19">
    <location>
        <begin position="1"/>
        <end position="127"/>
    </location>
</feature>
<comment type="subunit">
    <text evidence="16">Monomer. Interacts with ERBB2 (preferentially with the tyrosine phosphorylated form); this interaction occurs at the cell membrane and is increased in a growth factor heregulin-dependent manner. Interacts with SHC1; this interaction may mediate the binding of CPNE3 with ERBB2. Interacts with RACK1.</text>
</comment>
<dbReference type="GO" id="GO:0005737">
    <property type="term" value="C:cytoplasm"/>
    <property type="evidence" value="ECO:0007669"/>
    <property type="project" value="UniProtKB-SubCell"/>
</dbReference>
<comment type="function">
    <text evidence="15">Calcium-dependent phospholipid-binding protein that plays a role in ERBB2-mediated tumor cell migration in response to growth factor heregulin stimulation.</text>
</comment>
<gene>
    <name evidence="20" type="ORF">MMEN_LOCUS6715</name>
</gene>
<organism evidence="20 21">
    <name type="scientific">Menidia menidia</name>
    <name type="common">Atlantic silverside</name>
    <dbReference type="NCBI Taxonomy" id="238744"/>
    <lineage>
        <taxon>Eukaryota</taxon>
        <taxon>Metazoa</taxon>
        <taxon>Chordata</taxon>
        <taxon>Craniata</taxon>
        <taxon>Vertebrata</taxon>
        <taxon>Euteleostomi</taxon>
        <taxon>Actinopterygii</taxon>
        <taxon>Neopterygii</taxon>
        <taxon>Teleostei</taxon>
        <taxon>Neoteleostei</taxon>
        <taxon>Acanthomorphata</taxon>
        <taxon>Ovalentaria</taxon>
        <taxon>Atherinomorphae</taxon>
        <taxon>Atheriniformes</taxon>
        <taxon>Atherinopsidae</taxon>
        <taxon>Menidiinae</taxon>
        <taxon>Menidia</taxon>
    </lineage>
</organism>
<dbReference type="InterPro" id="IPR035892">
    <property type="entry name" value="C2_domain_sf"/>
</dbReference>
<dbReference type="InterPro" id="IPR010734">
    <property type="entry name" value="Copine_C"/>
</dbReference>
<keyword evidence="11" id="KW-0106">Calcium</keyword>
<keyword evidence="6" id="KW-1003">Cell membrane</keyword>
<evidence type="ECO:0000256" key="14">
    <source>
        <dbReference type="ARBA" id="ARBA00023242"/>
    </source>
</evidence>
<dbReference type="InterPro" id="IPR036465">
    <property type="entry name" value="vWFA_dom_sf"/>
</dbReference>
<evidence type="ECO:0000313" key="21">
    <source>
        <dbReference type="Proteomes" id="UP000677803"/>
    </source>
</evidence>
<feature type="domain" description="C2" evidence="19">
    <location>
        <begin position="1152"/>
        <end position="1293"/>
    </location>
</feature>
<dbReference type="OrthoDB" id="5855668at2759"/>
<comment type="subcellular location">
    <subcellularLocation>
        <location evidence="3">Cell junction</location>
        <location evidence="3">Focal adhesion</location>
    </subcellularLocation>
    <subcellularLocation>
        <location evidence="2">Cell membrane</location>
    </subcellularLocation>
    <subcellularLocation>
        <location evidence="4">Cytoplasm</location>
    </subcellularLocation>
    <subcellularLocation>
        <location evidence="1">Nucleus</location>
    </subcellularLocation>
</comment>
<evidence type="ECO:0000256" key="7">
    <source>
        <dbReference type="ARBA" id="ARBA00022490"/>
    </source>
</evidence>
<keyword evidence="12" id="KW-0965">Cell junction</keyword>
<feature type="domain" description="C2" evidence="19">
    <location>
        <begin position="1017"/>
        <end position="1143"/>
    </location>
</feature>
<dbReference type="Pfam" id="PF00168">
    <property type="entry name" value="C2"/>
    <property type="match status" value="6"/>
</dbReference>
<dbReference type="InterPro" id="IPR037768">
    <property type="entry name" value="C2B_Copine"/>
</dbReference>
<dbReference type="FunFam" id="2.60.40.150:FF:000042">
    <property type="entry name" value="Copine 3"/>
    <property type="match status" value="1"/>
</dbReference>
<dbReference type="CDD" id="cd01459">
    <property type="entry name" value="vWA_copine_like"/>
    <property type="match status" value="2"/>
</dbReference>
<dbReference type="GO" id="GO:0038128">
    <property type="term" value="P:ERBB2 signaling pathway"/>
    <property type="evidence" value="ECO:0007669"/>
    <property type="project" value="TreeGrafter"/>
</dbReference>
<evidence type="ECO:0000256" key="16">
    <source>
        <dbReference type="ARBA" id="ARBA00065466"/>
    </source>
</evidence>
<dbReference type="GO" id="GO:0046872">
    <property type="term" value="F:metal ion binding"/>
    <property type="evidence" value="ECO:0007669"/>
    <property type="project" value="UniProtKB-KW"/>
</dbReference>
<dbReference type="PANTHER" id="PTHR10857">
    <property type="entry name" value="COPINE"/>
    <property type="match status" value="1"/>
</dbReference>
<name>A0A8S4AMY4_9TELE</name>
<dbReference type="PROSITE" id="PS50004">
    <property type="entry name" value="C2"/>
    <property type="match status" value="4"/>
</dbReference>
<evidence type="ECO:0000313" key="20">
    <source>
        <dbReference type="EMBL" id="CAG5895601.1"/>
    </source>
</evidence>
<evidence type="ECO:0000256" key="9">
    <source>
        <dbReference type="ARBA" id="ARBA00022723"/>
    </source>
</evidence>
<dbReference type="GO" id="GO:0030971">
    <property type="term" value="F:receptor tyrosine kinase binding"/>
    <property type="evidence" value="ECO:0007669"/>
    <property type="project" value="TreeGrafter"/>
</dbReference>
<keyword evidence="13" id="KW-0472">Membrane</keyword>
<comment type="caution">
    <text evidence="20">The sequence shown here is derived from an EMBL/GenBank/DDBJ whole genome shotgun (WGS) entry which is preliminary data.</text>
</comment>
<dbReference type="PANTHER" id="PTHR10857:SF22">
    <property type="entry name" value="COPINE-3"/>
    <property type="match status" value="1"/>
</dbReference>
<dbReference type="CDD" id="cd04047">
    <property type="entry name" value="C2B_Copine"/>
    <property type="match status" value="3"/>
</dbReference>
<proteinExistence type="inferred from homology"/>
<evidence type="ECO:0000256" key="4">
    <source>
        <dbReference type="ARBA" id="ARBA00004496"/>
    </source>
</evidence>
<evidence type="ECO:0000256" key="2">
    <source>
        <dbReference type="ARBA" id="ARBA00004236"/>
    </source>
</evidence>
<evidence type="ECO:0000256" key="10">
    <source>
        <dbReference type="ARBA" id="ARBA00022737"/>
    </source>
</evidence>
<evidence type="ECO:0000256" key="17">
    <source>
        <dbReference type="ARBA" id="ARBA00074834"/>
    </source>
</evidence>
<evidence type="ECO:0000256" key="12">
    <source>
        <dbReference type="ARBA" id="ARBA00022949"/>
    </source>
</evidence>
<dbReference type="Gene3D" id="2.60.40.150">
    <property type="entry name" value="C2 domain"/>
    <property type="match status" value="6"/>
</dbReference>
<evidence type="ECO:0000256" key="1">
    <source>
        <dbReference type="ARBA" id="ARBA00004123"/>
    </source>
</evidence>
<dbReference type="SMART" id="SM00239">
    <property type="entry name" value="C2"/>
    <property type="match status" value="6"/>
</dbReference>
<dbReference type="InterPro" id="IPR002035">
    <property type="entry name" value="VWF_A"/>
</dbReference>
<dbReference type="SUPFAM" id="SSF49562">
    <property type="entry name" value="C2 domain (Calcium/lipid-binding domain, CaLB)"/>
    <property type="match status" value="6"/>
</dbReference>
<dbReference type="SMART" id="SM00327">
    <property type="entry name" value="VWA"/>
    <property type="match status" value="3"/>
</dbReference>
<evidence type="ECO:0000256" key="18">
    <source>
        <dbReference type="ARBA" id="ARBA00076171"/>
    </source>
</evidence>
<dbReference type="InterPro" id="IPR045052">
    <property type="entry name" value="Copine"/>
</dbReference>
<evidence type="ECO:0000256" key="8">
    <source>
        <dbReference type="ARBA" id="ARBA00022553"/>
    </source>
</evidence>
<evidence type="ECO:0000259" key="19">
    <source>
        <dbReference type="PROSITE" id="PS50004"/>
    </source>
</evidence>
<dbReference type="SUPFAM" id="SSF53300">
    <property type="entry name" value="vWA-like"/>
    <property type="match status" value="3"/>
</dbReference>
<keyword evidence="21" id="KW-1185">Reference proteome</keyword>
<dbReference type="GO" id="GO:0005925">
    <property type="term" value="C:focal adhesion"/>
    <property type="evidence" value="ECO:0007669"/>
    <property type="project" value="UniProtKB-SubCell"/>
</dbReference>
<dbReference type="Proteomes" id="UP000677803">
    <property type="component" value="Unassembled WGS sequence"/>
</dbReference>
<dbReference type="GO" id="GO:0071277">
    <property type="term" value="P:cellular response to calcium ion"/>
    <property type="evidence" value="ECO:0007669"/>
    <property type="project" value="TreeGrafter"/>
</dbReference>
<evidence type="ECO:0000256" key="15">
    <source>
        <dbReference type="ARBA" id="ARBA00058857"/>
    </source>
</evidence>
<comment type="similarity">
    <text evidence="5">Belongs to the copine family.</text>
</comment>
<dbReference type="GO" id="GO:0005544">
    <property type="term" value="F:calcium-dependent phospholipid binding"/>
    <property type="evidence" value="ECO:0007669"/>
    <property type="project" value="InterPro"/>
</dbReference>
<evidence type="ECO:0000256" key="5">
    <source>
        <dbReference type="ARBA" id="ARBA00009048"/>
    </source>
</evidence>
<keyword evidence="10" id="KW-0677">Repeat</keyword>
<evidence type="ECO:0000256" key="13">
    <source>
        <dbReference type="ARBA" id="ARBA00023136"/>
    </source>
</evidence>
<dbReference type="Pfam" id="PF07002">
    <property type="entry name" value="Copine"/>
    <property type="match status" value="3"/>
</dbReference>
<evidence type="ECO:0000256" key="11">
    <source>
        <dbReference type="ARBA" id="ARBA00022837"/>
    </source>
</evidence>
<dbReference type="GO" id="GO:0005886">
    <property type="term" value="C:plasma membrane"/>
    <property type="evidence" value="ECO:0007669"/>
    <property type="project" value="UniProtKB-SubCell"/>
</dbReference>
<keyword evidence="7" id="KW-0963">Cytoplasm</keyword>
<dbReference type="GO" id="GO:0005634">
    <property type="term" value="C:nucleus"/>
    <property type="evidence" value="ECO:0007669"/>
    <property type="project" value="UniProtKB-SubCell"/>
</dbReference>
<keyword evidence="9" id="KW-0479">Metal-binding</keyword>
<accession>A0A8S4AMY4</accession>
<sequence length="1570" mass="174884">MASGGASAPAAPAAPHLATKVELTISCNNLMDMDVFSKSDPLCALYISASGSHWYEFGRTEMILNCLNPKFAKKFVLDYYFEMVQKLKFCVYDIDNNTYDLSDDDFLGELECTLGQICAEEITDNRVANFEVCGRSLDKKFLWWSDPFLEFYKQTETGWQLAHRTEVIYNNLNPTWRPFRISLRSLCGGDVEKPIKVDCYDHHVNGSHSLIGSFKATLAQMLLGTHLSPVEKDYTFLDYVMGGCQINFTIAIDFTGSNGDPASPQSLHYINPEGYNEYLNAILAVGNVIQDYDSNKMFPVFGFGAQIPPSWQVSHEFPVNFNPSNPFCAGIEGVVQAYQQCLPQVKLWGPTNFSPIIKHVTHFAKQALHQNAASQYFVLLILTDGVITDMDQTRAAVVEASHFPMSIIIVGVGQADFSAMEFLDSDDKLLKSASGNVAARDIVQFVPFRDFHGSSVALAQSVLAELPDQLASFFNSYKLKPPNAVNVPESFKAQGPGASDCVTKVALSISCENLLDMDTFSKSDPLCVLLMNPTGQHWCEIGRTEKIQNCLNPTFSKSLILDYYFEMVQKLRFEVYDIDSENCSLEEADFLGQLECTLGQDFFGKSDPFLEFYRQTDTGWQLAHRTEVVKNNLNPIWKPFRIPMQALCGGDVEKSVKVECFDYNNSGSHDFIGSFHTTLCQIQQATQTSQAEFECMNSKKKQKKKGYKNSGIIVIKQCKIAIDFTGSNGDPQTPRSLHYISPHGYNEYLSAIWAVGNVIQDYDSDKMFPAFGFGAKIPPTWQVSHEFPINFNPSNPFCAGIEGVALAYQQCLPQVKLYGPTNFSPIINHVAHFGRQALQQQTASQYFVLLIITDGVITDMDQTRTAIVHASRLPMSIIIVGVGGADFSAMEFLDGDDGNLRSATGEAAMRDIVQFVPFRQFQNGPQEMLAQSVLAEVPEQLTGFFNVMEAVATGNQPHQGRPGSTLQPHCTDGPQVTEMRMITMTTTLQTAQKESPGWRIPMKLKILDINYNRAKLDLKATRILDRKVMAAQCVTKVELTVSCENLLDKDIGSKSDPLCVLLMSSSDSKWYEVGRTEKVQNCLCPKFAKKFVIDYYFEIVQKLKFGIYDIDNKTVDLSDDDFLGELECTLGQVVSSKKLTRPLVLKNKTPAGKGTITISAEEIKDNRVVNFEVEARKLDNKDFFGKSDPYLEFYKLADGGAWQLAHRTEVVKNNLNPTWRPFRIPLQSLCGGDMEKSIKVNLCHITEPLPDIVDLFQVECYDYDDDGSHDLIGTFETTMKRLQDASRTSPAEFECINSKKKQKKKGYKNSGVVCVKLCQVVKEYTFLDYIMGGCQINFTVAIDFTGSNGDPKSPQSLHYISPQGVNEYLSAIWSVGNVIQDYDSDKMFPAFGFGAQIPPTWQVSHQFALNFNPSNPFCAGVEGVVEAYRACLPQVKLYGPTNFSPIIDHQYFVLLIITDGVITDMDQTRSAIVNASRLPMSIIIVGVGGADFSAMEFLDGDDGRLRSLSGESATRDIVQFVPFRQFQNAPREALAKTVLAEVPTQLVDFFNLMKLSPPNSNPAPDPAGAV</sequence>
<dbReference type="InterPro" id="IPR000008">
    <property type="entry name" value="C2_dom"/>
</dbReference>